<dbReference type="EMBL" id="JADQDO010000012">
    <property type="protein sequence ID" value="MBF9235373.1"/>
    <property type="molecule type" value="Genomic_DNA"/>
</dbReference>
<dbReference type="AlphaFoldDB" id="A0A931FS95"/>
<evidence type="ECO:0000259" key="2">
    <source>
        <dbReference type="Pfam" id="PF01408"/>
    </source>
</evidence>
<accession>A0A931FS95</accession>
<evidence type="ECO:0000313" key="5">
    <source>
        <dbReference type="Proteomes" id="UP000599312"/>
    </source>
</evidence>
<organism evidence="4 5">
    <name type="scientific">Microvirga alba</name>
    <dbReference type="NCBI Taxonomy" id="2791025"/>
    <lineage>
        <taxon>Bacteria</taxon>
        <taxon>Pseudomonadati</taxon>
        <taxon>Pseudomonadota</taxon>
        <taxon>Alphaproteobacteria</taxon>
        <taxon>Hyphomicrobiales</taxon>
        <taxon>Methylobacteriaceae</taxon>
        <taxon>Microvirga</taxon>
    </lineage>
</organism>
<reference evidence="4" key="1">
    <citation type="submission" date="2020-11" db="EMBL/GenBank/DDBJ databases">
        <authorList>
            <person name="Kim M.K."/>
        </authorList>
    </citation>
    <scope>NUCLEOTIDE SEQUENCE</scope>
    <source>
        <strain evidence="4">BT350</strain>
    </source>
</reference>
<dbReference type="SUPFAM" id="SSF51735">
    <property type="entry name" value="NAD(P)-binding Rossmann-fold domains"/>
    <property type="match status" value="1"/>
</dbReference>
<dbReference type="Pfam" id="PF01408">
    <property type="entry name" value="GFO_IDH_MocA"/>
    <property type="match status" value="1"/>
</dbReference>
<dbReference type="GO" id="GO:0000166">
    <property type="term" value="F:nucleotide binding"/>
    <property type="evidence" value="ECO:0007669"/>
    <property type="project" value="InterPro"/>
</dbReference>
<comment type="caution">
    <text evidence="4">The sequence shown here is derived from an EMBL/GenBank/DDBJ whole genome shotgun (WGS) entry which is preliminary data.</text>
</comment>
<keyword evidence="1" id="KW-0560">Oxidoreductase</keyword>
<sequence length="405" mass="44519">MSNGRLNVGIVGAAFAHSPDGRERFSVRAHIPALLKQSDTFNLAAVCTTKMSSASETCQRFGIPHAFDSVDRMLAELPDLDIVCVSVRPSVHHRVALPALKAGKHVYCELPMAVTTAQAQEMYELAKAGNLKSQVGYQHHFEPASLHMAELIQSGFIGKPLSFSHSFFSGAYIMPRPGHREWLFQAEDGGHPGYRSGQSLQRLMAVLGADVTDICAEMRVMVPERRNTDTDGLIKGNQVDNMNYLLRVGGDVIGTMQTSLTSWFGTGTRFEIYGTEGMLMLAAVETPKNWDKQKGDGDPTRGMLKLYGARASHEQLYGDPIAPERLQREFKEIEIPARHTAVSGFSHGQAAFEVAQAWSSFAKGIRGEKTSSPNFTDVIKIHYVLDAAERSVATGSWQKVDYSKL</sequence>
<dbReference type="InterPro" id="IPR000683">
    <property type="entry name" value="Gfo/Idh/MocA-like_OxRdtase_N"/>
</dbReference>
<evidence type="ECO:0000259" key="3">
    <source>
        <dbReference type="Pfam" id="PF22725"/>
    </source>
</evidence>
<dbReference type="InterPro" id="IPR036291">
    <property type="entry name" value="NAD(P)-bd_dom_sf"/>
</dbReference>
<dbReference type="PANTHER" id="PTHR43818">
    <property type="entry name" value="BCDNA.GH03377"/>
    <property type="match status" value="1"/>
</dbReference>
<protein>
    <submittedName>
        <fullName evidence="4">Gfo/Idh/MocA family oxidoreductase</fullName>
    </submittedName>
</protein>
<feature type="domain" description="GFO/IDH/MocA-like oxidoreductase" evidence="3">
    <location>
        <begin position="147"/>
        <end position="279"/>
    </location>
</feature>
<keyword evidence="5" id="KW-1185">Reference proteome</keyword>
<evidence type="ECO:0000256" key="1">
    <source>
        <dbReference type="ARBA" id="ARBA00023002"/>
    </source>
</evidence>
<dbReference type="Pfam" id="PF22725">
    <property type="entry name" value="GFO_IDH_MocA_C3"/>
    <property type="match status" value="1"/>
</dbReference>
<name>A0A931FS95_9HYPH</name>
<feature type="domain" description="Gfo/Idh/MocA-like oxidoreductase N-terminal" evidence="2">
    <location>
        <begin position="7"/>
        <end position="137"/>
    </location>
</feature>
<dbReference type="RefSeq" id="WP_196273359.1">
    <property type="nucleotide sequence ID" value="NZ_JADQDO010000012.1"/>
</dbReference>
<evidence type="ECO:0000313" key="4">
    <source>
        <dbReference type="EMBL" id="MBF9235373.1"/>
    </source>
</evidence>
<dbReference type="InterPro" id="IPR055170">
    <property type="entry name" value="GFO_IDH_MocA-like_dom"/>
</dbReference>
<dbReference type="Proteomes" id="UP000599312">
    <property type="component" value="Unassembled WGS sequence"/>
</dbReference>
<dbReference type="SUPFAM" id="SSF55347">
    <property type="entry name" value="Glyceraldehyde-3-phosphate dehydrogenase-like, C-terminal domain"/>
    <property type="match status" value="1"/>
</dbReference>
<dbReference type="InterPro" id="IPR050463">
    <property type="entry name" value="Gfo/Idh/MocA_oxidrdct_glycsds"/>
</dbReference>
<dbReference type="GO" id="GO:0016491">
    <property type="term" value="F:oxidoreductase activity"/>
    <property type="evidence" value="ECO:0007669"/>
    <property type="project" value="UniProtKB-KW"/>
</dbReference>
<dbReference type="Gene3D" id="3.40.50.720">
    <property type="entry name" value="NAD(P)-binding Rossmann-like Domain"/>
    <property type="match status" value="1"/>
</dbReference>
<dbReference type="PANTHER" id="PTHR43818:SF11">
    <property type="entry name" value="BCDNA.GH03377"/>
    <property type="match status" value="1"/>
</dbReference>
<proteinExistence type="predicted"/>
<gene>
    <name evidence="4" type="ORF">I2H38_18580</name>
</gene>
<dbReference type="Gene3D" id="3.30.360.10">
    <property type="entry name" value="Dihydrodipicolinate Reductase, domain 2"/>
    <property type="match status" value="1"/>
</dbReference>